<dbReference type="EMBL" id="WJMV01000043">
    <property type="protein sequence ID" value="MRG75981.1"/>
    <property type="molecule type" value="Genomic_DNA"/>
</dbReference>
<dbReference type="GO" id="GO:0016740">
    <property type="term" value="F:transferase activity"/>
    <property type="evidence" value="ECO:0007669"/>
    <property type="project" value="UniProtKB-KW"/>
</dbReference>
<dbReference type="InterPro" id="IPR058592">
    <property type="entry name" value="Gtf3_C"/>
</dbReference>
<evidence type="ECO:0000313" key="5">
    <source>
        <dbReference type="EMBL" id="MRH09700.1"/>
    </source>
</evidence>
<evidence type="ECO:0000313" key="7">
    <source>
        <dbReference type="Proteomes" id="UP000472879"/>
    </source>
</evidence>
<reference evidence="6 7" key="1">
    <citation type="submission" date="2019-11" db="EMBL/GenBank/DDBJ databases">
        <title>Draft genome sequence of 12 host-associated Lactobacillus reuteri rodent strains.</title>
        <authorList>
            <person name="Zhang S."/>
            <person name="Ozcam M."/>
            <person name="Van Pijkeren J.P."/>
        </authorList>
    </citation>
    <scope>NUCLEOTIDE SEQUENCE [LARGE SCALE GENOMIC DNA]</scope>
    <source>
        <strain evidence="4 6">6799jm-1</strain>
        <strain evidence="5 7">Lr4020</strain>
    </source>
</reference>
<feature type="domain" description="Glucosyltransferase 3-like N-terminal" evidence="2">
    <location>
        <begin position="5"/>
        <end position="153"/>
    </location>
</feature>
<evidence type="ECO:0000256" key="1">
    <source>
        <dbReference type="ARBA" id="ARBA00022679"/>
    </source>
</evidence>
<dbReference type="AlphaFoldDB" id="A0A244CCC3"/>
<dbReference type="Pfam" id="PF26334">
    <property type="entry name" value="Gtf3_N"/>
    <property type="match status" value="1"/>
</dbReference>
<gene>
    <name evidence="4" type="ORF">GIX79_09530</name>
    <name evidence="5" type="ORF">GIX81_09700</name>
</gene>
<protein>
    <submittedName>
        <fullName evidence="5">Galactofuranosyltransferase</fullName>
    </submittedName>
</protein>
<proteinExistence type="predicted"/>
<accession>A0A244CCC3</accession>
<dbReference type="Pfam" id="PF26337">
    <property type="entry name" value="Gtf3_C"/>
    <property type="match status" value="1"/>
</dbReference>
<dbReference type="Gene3D" id="3.40.50.2000">
    <property type="entry name" value="Glycogen Phosphorylase B"/>
    <property type="match status" value="2"/>
</dbReference>
<evidence type="ECO:0000313" key="4">
    <source>
        <dbReference type="EMBL" id="MRG75981.1"/>
    </source>
</evidence>
<evidence type="ECO:0000259" key="3">
    <source>
        <dbReference type="Pfam" id="PF26337"/>
    </source>
</evidence>
<dbReference type="InterPro" id="IPR058591">
    <property type="entry name" value="Gtf3_N"/>
</dbReference>
<dbReference type="Proteomes" id="UP000472879">
    <property type="component" value="Unassembled WGS sequence"/>
</dbReference>
<dbReference type="RefSeq" id="WP_019253026.1">
    <property type="nucleotide sequence ID" value="NZ_JAJGWD010000323.1"/>
</dbReference>
<keyword evidence="1 5" id="KW-0808">Transferase</keyword>
<organism evidence="5 7">
    <name type="scientific">Limosilactobacillus reuteri</name>
    <name type="common">Lactobacillus reuteri</name>
    <dbReference type="NCBI Taxonomy" id="1598"/>
    <lineage>
        <taxon>Bacteria</taxon>
        <taxon>Bacillati</taxon>
        <taxon>Bacillota</taxon>
        <taxon>Bacilli</taxon>
        <taxon>Lactobacillales</taxon>
        <taxon>Lactobacillaceae</taxon>
        <taxon>Limosilactobacillus</taxon>
    </lineage>
</organism>
<name>A0A244CCC3_LIMRT</name>
<feature type="domain" description="Glucosyltransferase 3-like C-terminal" evidence="3">
    <location>
        <begin position="172"/>
        <end position="332"/>
    </location>
</feature>
<comment type="caution">
    <text evidence="5">The sequence shown here is derived from an EMBL/GenBank/DDBJ whole genome shotgun (WGS) entry which is preliminary data.</text>
</comment>
<dbReference type="PIRSF" id="PIRSF007023">
    <property type="entry name" value="UDP-Galf_transf"/>
    <property type="match status" value="1"/>
</dbReference>
<evidence type="ECO:0000313" key="6">
    <source>
        <dbReference type="Proteomes" id="UP000452188"/>
    </source>
</evidence>
<evidence type="ECO:0000259" key="2">
    <source>
        <dbReference type="Pfam" id="PF26334"/>
    </source>
</evidence>
<dbReference type="Proteomes" id="UP000452188">
    <property type="component" value="Unassembled WGS sequence"/>
</dbReference>
<sequence length="335" mass="38942">MKKAIVTVFYNKNNNAGPKAQMDVIKFLKPLNYKDVTLPFDVRSKLGKFKYSLYDLPRTFKDSNYDIVIFQYPIFSEFLVKNITKNIRKYTNAKLYFITHDIDSLRLSEKDEEFQKREIEQLNQTDGLIVHNQVMKKWLKEQGVKVPMIELGIFDYDNHETIKNNINYKKRICFAGNLEKAPFLEKLTLKSAHMEIYGANPAKNYKTGVDYKGQFSPDDLLKYLDQDFGLVWDGDSVETCNGRYGNYLRYNDPHKASLYLSMGIPVIIWKEAALAKFISQNNLGITIDSLNDLDTILKQITENDYKTIKSNALQISEKLRNGTNIQNAVEKMERM</sequence>
<dbReference type="SUPFAM" id="SSF53756">
    <property type="entry name" value="UDP-Glycosyltransferase/glycogen phosphorylase"/>
    <property type="match status" value="1"/>
</dbReference>
<dbReference type="EMBL" id="WJNA01000026">
    <property type="protein sequence ID" value="MRH09700.1"/>
    <property type="molecule type" value="Genomic_DNA"/>
</dbReference>